<dbReference type="SMART" id="SM00409">
    <property type="entry name" value="IG"/>
    <property type="match status" value="1"/>
</dbReference>
<evidence type="ECO:0000313" key="12">
    <source>
        <dbReference type="Ensembl" id="ENSCVAP00000000774.1"/>
    </source>
</evidence>
<comment type="subcellular location">
    <subcellularLocation>
        <location evidence="1">Cell membrane</location>
        <topology evidence="1">Single-pass type I membrane protein</topology>
    </subcellularLocation>
</comment>
<proteinExistence type="predicted"/>
<keyword evidence="6" id="KW-0472">Membrane</keyword>
<evidence type="ECO:0000256" key="4">
    <source>
        <dbReference type="ARBA" id="ARBA00022729"/>
    </source>
</evidence>
<accession>A0A3Q2C7Y6</accession>
<keyword evidence="8" id="KW-0675">Receptor</keyword>
<organism evidence="12 13">
    <name type="scientific">Cyprinodon variegatus</name>
    <name type="common">Sheepshead minnow</name>
    <dbReference type="NCBI Taxonomy" id="28743"/>
    <lineage>
        <taxon>Eukaryota</taxon>
        <taxon>Metazoa</taxon>
        <taxon>Chordata</taxon>
        <taxon>Craniata</taxon>
        <taxon>Vertebrata</taxon>
        <taxon>Euteleostomi</taxon>
        <taxon>Actinopterygii</taxon>
        <taxon>Neopterygii</taxon>
        <taxon>Teleostei</taxon>
        <taxon>Neoteleostei</taxon>
        <taxon>Acanthomorphata</taxon>
        <taxon>Ovalentaria</taxon>
        <taxon>Atherinomorphae</taxon>
        <taxon>Cyprinodontiformes</taxon>
        <taxon>Cyprinodontidae</taxon>
        <taxon>Cyprinodon</taxon>
    </lineage>
</organism>
<dbReference type="SMART" id="SM00406">
    <property type="entry name" value="IGv"/>
    <property type="match status" value="1"/>
</dbReference>
<keyword evidence="5" id="KW-1133">Transmembrane helix</keyword>
<dbReference type="GO" id="GO:0042130">
    <property type="term" value="P:negative regulation of T cell proliferation"/>
    <property type="evidence" value="ECO:0007669"/>
    <property type="project" value="TreeGrafter"/>
</dbReference>
<keyword evidence="4" id="KW-0732">Signal</keyword>
<dbReference type="InterPro" id="IPR013783">
    <property type="entry name" value="Ig-like_fold"/>
</dbReference>
<dbReference type="GO" id="GO:0007166">
    <property type="term" value="P:cell surface receptor signaling pathway"/>
    <property type="evidence" value="ECO:0007669"/>
    <property type="project" value="TreeGrafter"/>
</dbReference>
<protein>
    <recommendedName>
        <fullName evidence="11">Ig-like domain-containing protein</fullName>
    </recommendedName>
</protein>
<evidence type="ECO:0000256" key="10">
    <source>
        <dbReference type="ARBA" id="ARBA00023319"/>
    </source>
</evidence>
<evidence type="ECO:0000256" key="6">
    <source>
        <dbReference type="ARBA" id="ARBA00023136"/>
    </source>
</evidence>
<dbReference type="GO" id="GO:0031295">
    <property type="term" value="P:T cell costimulation"/>
    <property type="evidence" value="ECO:0007669"/>
    <property type="project" value="TreeGrafter"/>
</dbReference>
<dbReference type="GeneTree" id="ENSGT00940000177636"/>
<keyword evidence="13" id="KW-1185">Reference proteome</keyword>
<name>A0A3Q2C7Y6_CYPVA</name>
<evidence type="ECO:0000256" key="9">
    <source>
        <dbReference type="ARBA" id="ARBA00023180"/>
    </source>
</evidence>
<evidence type="ECO:0000256" key="3">
    <source>
        <dbReference type="ARBA" id="ARBA00022692"/>
    </source>
</evidence>
<keyword evidence="3" id="KW-0812">Transmembrane</keyword>
<dbReference type="Ensembl" id="ENSCVAT00000014494.1">
    <property type="protein sequence ID" value="ENSCVAP00000000774.1"/>
    <property type="gene ID" value="ENSCVAG00000001722.1"/>
</dbReference>
<keyword evidence="2" id="KW-1003">Cell membrane</keyword>
<dbReference type="Pfam" id="PF07686">
    <property type="entry name" value="V-set"/>
    <property type="match status" value="1"/>
</dbReference>
<dbReference type="PANTHER" id="PTHR25466:SF9">
    <property type="entry name" value="FIBRONECTIN TYPE-III DOMAIN-CONTAINING PROTEIN"/>
    <property type="match status" value="1"/>
</dbReference>
<evidence type="ECO:0000256" key="1">
    <source>
        <dbReference type="ARBA" id="ARBA00004251"/>
    </source>
</evidence>
<dbReference type="InterPro" id="IPR036179">
    <property type="entry name" value="Ig-like_dom_sf"/>
</dbReference>
<evidence type="ECO:0000313" key="13">
    <source>
        <dbReference type="Proteomes" id="UP000265020"/>
    </source>
</evidence>
<dbReference type="Proteomes" id="UP000265020">
    <property type="component" value="Unassembled WGS sequence"/>
</dbReference>
<keyword evidence="9" id="KW-0325">Glycoprotein</keyword>
<dbReference type="GO" id="GO:0042102">
    <property type="term" value="P:positive regulation of T cell proliferation"/>
    <property type="evidence" value="ECO:0007669"/>
    <property type="project" value="TreeGrafter"/>
</dbReference>
<dbReference type="SUPFAM" id="SSF48726">
    <property type="entry name" value="Immunoglobulin"/>
    <property type="match status" value="1"/>
</dbReference>
<sequence length="147" mass="16766">YISSFFVKCDVMELLFFNVSAVKGKNATLHCETGKYTPFKVLEWSRPGTKREFVLIFKTQSSHIEVPTPSYEGRVNLETTENGDMSLILKNVTAADKGRYECYVLRKTNRRKRAELESVNTVYLDVLPPPSGESVCLWIRTSSSFLL</sequence>
<dbReference type="InterPro" id="IPR013106">
    <property type="entry name" value="Ig_V-set"/>
</dbReference>
<dbReference type="GO" id="GO:0009897">
    <property type="term" value="C:external side of plasma membrane"/>
    <property type="evidence" value="ECO:0007669"/>
    <property type="project" value="TreeGrafter"/>
</dbReference>
<dbReference type="AlphaFoldDB" id="A0A3Q2C7Y6"/>
<evidence type="ECO:0000256" key="2">
    <source>
        <dbReference type="ARBA" id="ARBA00022475"/>
    </source>
</evidence>
<dbReference type="GO" id="GO:0071222">
    <property type="term" value="P:cellular response to lipopolysaccharide"/>
    <property type="evidence" value="ECO:0007669"/>
    <property type="project" value="TreeGrafter"/>
</dbReference>
<evidence type="ECO:0000256" key="8">
    <source>
        <dbReference type="ARBA" id="ARBA00023170"/>
    </source>
</evidence>
<dbReference type="Gene3D" id="2.60.40.10">
    <property type="entry name" value="Immunoglobulins"/>
    <property type="match status" value="1"/>
</dbReference>
<keyword evidence="10" id="KW-0393">Immunoglobulin domain</keyword>
<dbReference type="InterPro" id="IPR051713">
    <property type="entry name" value="T-cell_Activation_Regulation"/>
</dbReference>
<reference evidence="12" key="2">
    <citation type="submission" date="2025-09" db="UniProtKB">
        <authorList>
            <consortium name="Ensembl"/>
        </authorList>
    </citation>
    <scope>IDENTIFICATION</scope>
</reference>
<dbReference type="PANTHER" id="PTHR25466">
    <property type="entry name" value="T-LYMPHOCYTE ACTIVATION ANTIGEN"/>
    <property type="match status" value="1"/>
</dbReference>
<feature type="domain" description="Ig-like" evidence="11">
    <location>
        <begin position="23"/>
        <end position="120"/>
    </location>
</feature>
<evidence type="ECO:0000256" key="7">
    <source>
        <dbReference type="ARBA" id="ARBA00023157"/>
    </source>
</evidence>
<reference evidence="12" key="1">
    <citation type="submission" date="2025-08" db="UniProtKB">
        <authorList>
            <consortium name="Ensembl"/>
        </authorList>
    </citation>
    <scope>IDENTIFICATION</scope>
</reference>
<dbReference type="PROSITE" id="PS50835">
    <property type="entry name" value="IG_LIKE"/>
    <property type="match status" value="1"/>
</dbReference>
<evidence type="ECO:0000259" key="11">
    <source>
        <dbReference type="PROSITE" id="PS50835"/>
    </source>
</evidence>
<keyword evidence="7" id="KW-1015">Disulfide bond</keyword>
<dbReference type="InterPro" id="IPR007110">
    <property type="entry name" value="Ig-like_dom"/>
</dbReference>
<dbReference type="GO" id="GO:0006955">
    <property type="term" value="P:immune response"/>
    <property type="evidence" value="ECO:0007669"/>
    <property type="project" value="TreeGrafter"/>
</dbReference>
<dbReference type="InterPro" id="IPR003599">
    <property type="entry name" value="Ig_sub"/>
</dbReference>
<evidence type="ECO:0000256" key="5">
    <source>
        <dbReference type="ARBA" id="ARBA00022989"/>
    </source>
</evidence>